<dbReference type="PROSITE" id="PS50894">
    <property type="entry name" value="HPT"/>
    <property type="match status" value="1"/>
</dbReference>
<accession>A0A7G5GVQ2</accession>
<dbReference type="Pfam" id="PF01627">
    <property type="entry name" value="Hpt"/>
    <property type="match status" value="1"/>
</dbReference>
<reference evidence="3 4" key="1">
    <citation type="submission" date="2020-07" db="EMBL/GenBank/DDBJ databases">
        <title>Spirosoma foliorum sp. nov., isolated from the leaves on the Nejang mountain Korea, Republic of.</title>
        <authorList>
            <person name="Ho H."/>
            <person name="Lee Y.-J."/>
            <person name="Nurcahyanto D.-A."/>
            <person name="Kim S.-G."/>
        </authorList>
    </citation>
    <scope>NUCLEOTIDE SEQUENCE [LARGE SCALE GENOMIC DNA]</scope>
    <source>
        <strain evidence="3 4">PL0136</strain>
    </source>
</reference>
<feature type="domain" description="HPt" evidence="2">
    <location>
        <begin position="37"/>
        <end position="131"/>
    </location>
</feature>
<dbReference type="Gene3D" id="1.20.120.160">
    <property type="entry name" value="HPT domain"/>
    <property type="match status" value="1"/>
</dbReference>
<proteinExistence type="predicted"/>
<evidence type="ECO:0000313" key="3">
    <source>
        <dbReference type="EMBL" id="QMW02944.1"/>
    </source>
</evidence>
<dbReference type="InterPro" id="IPR008207">
    <property type="entry name" value="Sig_transdc_His_kin_Hpt_dom"/>
</dbReference>
<dbReference type="AlphaFoldDB" id="A0A7G5GVQ2"/>
<dbReference type="KEGG" id="sfol:H3H32_34515"/>
<name>A0A7G5GVQ2_9BACT</name>
<evidence type="ECO:0000256" key="1">
    <source>
        <dbReference type="PROSITE-ProRule" id="PRU00110"/>
    </source>
</evidence>
<dbReference type="EMBL" id="CP059732">
    <property type="protein sequence ID" value="QMW02944.1"/>
    <property type="molecule type" value="Genomic_DNA"/>
</dbReference>
<keyword evidence="1" id="KW-0597">Phosphoprotein</keyword>
<organism evidence="3 4">
    <name type="scientific">Spirosoma foliorum</name>
    <dbReference type="NCBI Taxonomy" id="2710596"/>
    <lineage>
        <taxon>Bacteria</taxon>
        <taxon>Pseudomonadati</taxon>
        <taxon>Bacteroidota</taxon>
        <taxon>Cytophagia</taxon>
        <taxon>Cytophagales</taxon>
        <taxon>Cytophagaceae</taxon>
        <taxon>Spirosoma</taxon>
    </lineage>
</organism>
<evidence type="ECO:0000259" key="2">
    <source>
        <dbReference type="PROSITE" id="PS50894"/>
    </source>
</evidence>
<dbReference type="GO" id="GO:0004672">
    <property type="term" value="F:protein kinase activity"/>
    <property type="evidence" value="ECO:0007669"/>
    <property type="project" value="UniProtKB-ARBA"/>
</dbReference>
<protein>
    <submittedName>
        <fullName evidence="3">Hpt domain-containing protein</fullName>
    </submittedName>
</protein>
<keyword evidence="4" id="KW-1185">Reference proteome</keyword>
<dbReference type="SUPFAM" id="SSF47226">
    <property type="entry name" value="Histidine-containing phosphotransfer domain, HPT domain"/>
    <property type="match status" value="1"/>
</dbReference>
<evidence type="ECO:0000313" key="4">
    <source>
        <dbReference type="Proteomes" id="UP000515369"/>
    </source>
</evidence>
<dbReference type="RefSeq" id="WP_182460236.1">
    <property type="nucleotide sequence ID" value="NZ_CP059732.1"/>
</dbReference>
<dbReference type="GO" id="GO:0000160">
    <property type="term" value="P:phosphorelay signal transduction system"/>
    <property type="evidence" value="ECO:0007669"/>
    <property type="project" value="InterPro"/>
</dbReference>
<dbReference type="Proteomes" id="UP000515369">
    <property type="component" value="Chromosome"/>
</dbReference>
<dbReference type="InterPro" id="IPR036641">
    <property type="entry name" value="HPT_dom_sf"/>
</dbReference>
<feature type="modified residue" description="Phosphohistidine" evidence="1">
    <location>
        <position position="76"/>
    </location>
</feature>
<gene>
    <name evidence="3" type="ORF">H3H32_34515</name>
</gene>
<sequence length="141" mass="16596">MIITTSIGLNHMDQNDEAIQITNTLDRDRLSELYGEDADYAATMFETFLDDVLPEFNEFNELMQEQRWEEGRQLAHKLRPTLGMVGLSDLETALAQLERLIITKVEPKQVRNYWRLFYNSLLSKKTLIQTEWERLLTTNKL</sequence>